<evidence type="ECO:0000313" key="2">
    <source>
        <dbReference type="EMBL" id="EHL00709.1"/>
    </source>
</evidence>
<keyword evidence="3" id="KW-1185">Reference proteome</keyword>
<reference evidence="2 3" key="1">
    <citation type="journal article" date="2012" name="Eukaryot. Cell">
        <title>Genome sequence of the fungus Glarea lozoyensis: the first genome sequence of a species from the Helotiaceae family.</title>
        <authorList>
            <person name="Youssar L."/>
            <person name="Gruening B.A."/>
            <person name="Erxleben A."/>
            <person name="Guenther S."/>
            <person name="Huettel W."/>
        </authorList>
    </citation>
    <scope>NUCLEOTIDE SEQUENCE [LARGE SCALE GENOMIC DNA]</scope>
    <source>
        <strain evidence="3">ATCC 74030 / MF5533</strain>
    </source>
</reference>
<evidence type="ECO:0000313" key="3">
    <source>
        <dbReference type="Proteomes" id="UP000005446"/>
    </source>
</evidence>
<gene>
    <name evidence="2" type="ORF">M7I_3340</name>
</gene>
<name>H0EL80_GLAL7</name>
<dbReference type="Proteomes" id="UP000005446">
    <property type="component" value="Unassembled WGS sequence"/>
</dbReference>
<dbReference type="InParanoid" id="H0EL80"/>
<feature type="compositionally biased region" description="Polar residues" evidence="1">
    <location>
        <begin position="29"/>
        <end position="42"/>
    </location>
</feature>
<comment type="caution">
    <text evidence="2">The sequence shown here is derived from an EMBL/GenBank/DDBJ whole genome shotgun (WGS) entry which is preliminary data.</text>
</comment>
<accession>H0EL80</accession>
<organism evidence="2 3">
    <name type="scientific">Glarea lozoyensis (strain ATCC 74030 / MF5533)</name>
    <dbReference type="NCBI Taxonomy" id="1104152"/>
    <lineage>
        <taxon>Eukaryota</taxon>
        <taxon>Fungi</taxon>
        <taxon>Dikarya</taxon>
        <taxon>Ascomycota</taxon>
        <taxon>Pezizomycotina</taxon>
        <taxon>Leotiomycetes</taxon>
        <taxon>Helotiales</taxon>
        <taxon>Helotiaceae</taxon>
        <taxon>Glarea</taxon>
    </lineage>
</organism>
<dbReference type="EMBL" id="AGUE01000074">
    <property type="protein sequence ID" value="EHL00709.1"/>
    <property type="molecule type" value="Genomic_DNA"/>
</dbReference>
<evidence type="ECO:0000256" key="1">
    <source>
        <dbReference type="SAM" id="MobiDB-lite"/>
    </source>
</evidence>
<protein>
    <submittedName>
        <fullName evidence="2">Uncharacterized protein</fullName>
    </submittedName>
</protein>
<dbReference type="AlphaFoldDB" id="H0EL80"/>
<dbReference type="OrthoDB" id="10259513at2759"/>
<proteinExistence type="predicted"/>
<feature type="region of interest" description="Disordered" evidence="1">
    <location>
        <begin position="23"/>
        <end position="81"/>
    </location>
</feature>
<sequence>MAEKIRYQYCRICPSSGHEALAMDRRESTASQETFTSLQQLDPSPIESPEEDLEKQLGELPRSVSPPKTTHLGLSGSGQHGTTYYREYLPIANEEK</sequence>
<dbReference type="HOGENOM" id="CLU_2359931_0_0_1"/>